<dbReference type="SUPFAM" id="SSF51206">
    <property type="entry name" value="cAMP-binding domain-like"/>
    <property type="match status" value="1"/>
</dbReference>
<dbReference type="InterPro" id="IPR000595">
    <property type="entry name" value="cNMP-bd_dom"/>
</dbReference>
<dbReference type="InterPro" id="IPR036388">
    <property type="entry name" value="WH-like_DNA-bd_sf"/>
</dbReference>
<dbReference type="Pfam" id="PF13545">
    <property type="entry name" value="HTH_Crp_2"/>
    <property type="match status" value="1"/>
</dbReference>
<gene>
    <name evidence="5" type="ORF">I4J89_33720</name>
</gene>
<evidence type="ECO:0000256" key="2">
    <source>
        <dbReference type="ARBA" id="ARBA00023125"/>
    </source>
</evidence>
<accession>A0A931CD21</accession>
<dbReference type="Proteomes" id="UP000598146">
    <property type="component" value="Unassembled WGS sequence"/>
</dbReference>
<dbReference type="Pfam" id="PF00027">
    <property type="entry name" value="cNMP_binding"/>
    <property type="match status" value="1"/>
</dbReference>
<organism evidence="5 6">
    <name type="scientific">Actinoplanes aureus</name>
    <dbReference type="NCBI Taxonomy" id="2792083"/>
    <lineage>
        <taxon>Bacteria</taxon>
        <taxon>Bacillati</taxon>
        <taxon>Actinomycetota</taxon>
        <taxon>Actinomycetes</taxon>
        <taxon>Micromonosporales</taxon>
        <taxon>Micromonosporaceae</taxon>
        <taxon>Actinoplanes</taxon>
    </lineage>
</organism>
<proteinExistence type="predicted"/>
<keyword evidence="2" id="KW-0238">DNA-binding</keyword>
<evidence type="ECO:0000256" key="3">
    <source>
        <dbReference type="ARBA" id="ARBA00023163"/>
    </source>
</evidence>
<dbReference type="InterPro" id="IPR036390">
    <property type="entry name" value="WH_DNA-bd_sf"/>
</dbReference>
<dbReference type="PROSITE" id="PS50042">
    <property type="entry name" value="CNMP_BINDING_3"/>
    <property type="match status" value="1"/>
</dbReference>
<dbReference type="InterPro" id="IPR012318">
    <property type="entry name" value="HTH_CRP"/>
</dbReference>
<dbReference type="InterPro" id="IPR018490">
    <property type="entry name" value="cNMP-bd_dom_sf"/>
</dbReference>
<dbReference type="RefSeq" id="WP_196418198.1">
    <property type="nucleotide sequence ID" value="NZ_JADQTO010000020.1"/>
</dbReference>
<dbReference type="InterPro" id="IPR014710">
    <property type="entry name" value="RmlC-like_jellyroll"/>
</dbReference>
<keyword evidence="6" id="KW-1185">Reference proteome</keyword>
<keyword evidence="3" id="KW-0804">Transcription</keyword>
<feature type="domain" description="Cyclic nucleotide-binding" evidence="4">
    <location>
        <begin position="9"/>
        <end position="129"/>
    </location>
</feature>
<keyword evidence="1" id="KW-0805">Transcription regulation</keyword>
<dbReference type="PANTHER" id="PTHR24567">
    <property type="entry name" value="CRP FAMILY TRANSCRIPTIONAL REGULATORY PROTEIN"/>
    <property type="match status" value="1"/>
</dbReference>
<dbReference type="GO" id="GO:0003677">
    <property type="term" value="F:DNA binding"/>
    <property type="evidence" value="ECO:0007669"/>
    <property type="project" value="UniProtKB-KW"/>
</dbReference>
<dbReference type="GO" id="GO:0005829">
    <property type="term" value="C:cytosol"/>
    <property type="evidence" value="ECO:0007669"/>
    <property type="project" value="TreeGrafter"/>
</dbReference>
<dbReference type="InterPro" id="IPR050397">
    <property type="entry name" value="Env_Response_Regulators"/>
</dbReference>
<evidence type="ECO:0000256" key="1">
    <source>
        <dbReference type="ARBA" id="ARBA00023015"/>
    </source>
</evidence>
<dbReference type="AlphaFoldDB" id="A0A931CD21"/>
<dbReference type="CDD" id="cd00038">
    <property type="entry name" value="CAP_ED"/>
    <property type="match status" value="1"/>
</dbReference>
<dbReference type="Gene3D" id="1.10.10.10">
    <property type="entry name" value="Winged helix-like DNA-binding domain superfamily/Winged helix DNA-binding domain"/>
    <property type="match status" value="1"/>
</dbReference>
<dbReference type="SUPFAM" id="SSF46785">
    <property type="entry name" value="Winged helix' DNA-binding domain"/>
    <property type="match status" value="1"/>
</dbReference>
<comment type="caution">
    <text evidence="5">The sequence shown here is derived from an EMBL/GenBank/DDBJ whole genome shotgun (WGS) entry which is preliminary data.</text>
</comment>
<dbReference type="EMBL" id="JADQTO010000020">
    <property type="protein sequence ID" value="MBG0566419.1"/>
    <property type="molecule type" value="Genomic_DNA"/>
</dbReference>
<evidence type="ECO:0000313" key="5">
    <source>
        <dbReference type="EMBL" id="MBG0566419.1"/>
    </source>
</evidence>
<reference evidence="5" key="1">
    <citation type="submission" date="2020-11" db="EMBL/GenBank/DDBJ databases">
        <title>Isolation and identification of active actinomycetes.</title>
        <authorList>
            <person name="Sun X."/>
        </authorList>
    </citation>
    <scope>NUCLEOTIDE SEQUENCE</scope>
    <source>
        <strain evidence="5">NEAU-A11</strain>
    </source>
</reference>
<dbReference type="SMART" id="SM00419">
    <property type="entry name" value="HTH_CRP"/>
    <property type="match status" value="1"/>
</dbReference>
<evidence type="ECO:0000313" key="6">
    <source>
        <dbReference type="Proteomes" id="UP000598146"/>
    </source>
</evidence>
<sequence length="216" mass="22929">MSSLASIPALRMLTPAALTALAGRTRTARFAAGAVLRPAGDAPRSVMFLLAGTVVATHSGSAGAEVWPERWAGPAIVDKAAVLDGHPPATGLMALTTVSARLLPPAAFLDLLEEEHSVRKHVLSHLARDAMTARRRLAQIATLPAVARIAVWLNEQNRDRPVAWRGSQEQLARVLGLSRVTVNRALARLTQAGAVRLTAHGIVITDRARLSTFAVD</sequence>
<dbReference type="Gene3D" id="2.60.120.10">
    <property type="entry name" value="Jelly Rolls"/>
    <property type="match status" value="1"/>
</dbReference>
<dbReference type="GO" id="GO:0003700">
    <property type="term" value="F:DNA-binding transcription factor activity"/>
    <property type="evidence" value="ECO:0007669"/>
    <property type="project" value="TreeGrafter"/>
</dbReference>
<protein>
    <submittedName>
        <fullName evidence="5">Crp/Fnr family transcriptional regulator</fullName>
    </submittedName>
</protein>
<name>A0A931CD21_9ACTN</name>
<dbReference type="PANTHER" id="PTHR24567:SF74">
    <property type="entry name" value="HTH-TYPE TRANSCRIPTIONAL REGULATOR ARCR"/>
    <property type="match status" value="1"/>
</dbReference>
<evidence type="ECO:0000259" key="4">
    <source>
        <dbReference type="PROSITE" id="PS50042"/>
    </source>
</evidence>